<dbReference type="SUPFAM" id="SSF52540">
    <property type="entry name" value="P-loop containing nucleoside triphosphate hydrolases"/>
    <property type="match status" value="1"/>
</dbReference>
<dbReference type="PANTHER" id="PTHR45615">
    <property type="entry name" value="MYOSIN HEAVY CHAIN, NON-MUSCLE"/>
    <property type="match status" value="1"/>
</dbReference>
<evidence type="ECO:0000256" key="14">
    <source>
        <dbReference type="ARBA" id="ARBA00023329"/>
    </source>
</evidence>
<feature type="domain" description="Myosin N-terminal SH3-like" evidence="24">
    <location>
        <begin position="25"/>
        <end position="75"/>
    </location>
</feature>
<dbReference type="PANTHER" id="PTHR45615:SF16">
    <property type="entry name" value="MYOSIN-9"/>
    <property type="match status" value="1"/>
</dbReference>
<reference evidence="25" key="4">
    <citation type="submission" date="2025-09" db="UniProtKB">
        <authorList>
            <consortium name="Ensembl"/>
        </authorList>
    </citation>
    <scope>IDENTIFICATION</scope>
</reference>
<dbReference type="GO" id="GO:0051015">
    <property type="term" value="F:actin filament binding"/>
    <property type="evidence" value="ECO:0007669"/>
    <property type="project" value="InterPro"/>
</dbReference>
<feature type="compositionally biased region" description="Polar residues" evidence="22">
    <location>
        <begin position="1945"/>
        <end position="1954"/>
    </location>
</feature>
<dbReference type="Pfam" id="PF00612">
    <property type="entry name" value="IQ"/>
    <property type="match status" value="1"/>
</dbReference>
<organism evidence="25 26">
    <name type="scientific">Esox lucius</name>
    <name type="common">Northern pike</name>
    <dbReference type="NCBI Taxonomy" id="8010"/>
    <lineage>
        <taxon>Eukaryota</taxon>
        <taxon>Metazoa</taxon>
        <taxon>Chordata</taxon>
        <taxon>Craniata</taxon>
        <taxon>Vertebrata</taxon>
        <taxon>Euteleostomi</taxon>
        <taxon>Actinopterygii</taxon>
        <taxon>Neopterygii</taxon>
        <taxon>Teleostei</taxon>
        <taxon>Protacanthopterygii</taxon>
        <taxon>Esociformes</taxon>
        <taxon>Esocidae</taxon>
        <taxon>Esox</taxon>
    </lineage>
</organism>
<dbReference type="PRINTS" id="PR00193">
    <property type="entry name" value="MYOSINHEAVY"/>
</dbReference>
<dbReference type="FunFam" id="3.40.850.10:FF:000101">
    <property type="entry name" value="Slow myosin heavy chain 2"/>
    <property type="match status" value="1"/>
</dbReference>
<dbReference type="Pfam" id="PF01576">
    <property type="entry name" value="Myosin_tail_1"/>
    <property type="match status" value="1"/>
</dbReference>
<dbReference type="SMART" id="SM00015">
    <property type="entry name" value="IQ"/>
    <property type="match status" value="1"/>
</dbReference>
<dbReference type="Gene3D" id="6.10.250.2420">
    <property type="match status" value="1"/>
</dbReference>
<evidence type="ECO:0000256" key="17">
    <source>
        <dbReference type="ARBA" id="ARBA00041440"/>
    </source>
</evidence>
<keyword evidence="4" id="KW-0963">Cytoplasm</keyword>
<keyword evidence="12 20" id="KW-0009">Actin-binding</keyword>
<feature type="region of interest" description="Disordered" evidence="22">
    <location>
        <begin position="1034"/>
        <end position="1053"/>
    </location>
</feature>
<proteinExistence type="inferred from homology"/>
<feature type="binding site" evidence="20">
    <location>
        <begin position="168"/>
        <end position="175"/>
    </location>
    <ligand>
        <name>ATP</name>
        <dbReference type="ChEBI" id="CHEBI:30616"/>
    </ligand>
</feature>
<dbReference type="SUPFAM" id="SSF90257">
    <property type="entry name" value="Myosin rod fragments"/>
    <property type="match status" value="5"/>
</dbReference>
<dbReference type="InterPro" id="IPR036961">
    <property type="entry name" value="Kinesin_motor_dom_sf"/>
</dbReference>
<keyword evidence="11 20" id="KW-0505">Motor protein</keyword>
<evidence type="ECO:0000256" key="22">
    <source>
        <dbReference type="SAM" id="MobiDB-lite"/>
    </source>
</evidence>
<dbReference type="GO" id="GO:0008360">
    <property type="term" value="P:regulation of cell shape"/>
    <property type="evidence" value="ECO:0007669"/>
    <property type="project" value="UniProtKB-KW"/>
</dbReference>
<feature type="domain" description="Myosin motor" evidence="23">
    <location>
        <begin position="79"/>
        <end position="771"/>
    </location>
</feature>
<feature type="coiled-coil region" evidence="21">
    <location>
        <begin position="1459"/>
        <end position="1912"/>
    </location>
</feature>
<dbReference type="InterPro" id="IPR027417">
    <property type="entry name" value="P-loop_NTPase"/>
</dbReference>
<evidence type="ECO:0000259" key="24">
    <source>
        <dbReference type="PROSITE" id="PS51844"/>
    </source>
</evidence>
<dbReference type="FunFam" id="1.20.5.340:FF:000009">
    <property type="entry name" value="myosin-11 isoform X2"/>
    <property type="match status" value="1"/>
</dbReference>
<dbReference type="GO" id="GO:0030029">
    <property type="term" value="P:actin filament-based process"/>
    <property type="evidence" value="ECO:0007669"/>
    <property type="project" value="UniProtKB-ARBA"/>
</dbReference>
<evidence type="ECO:0000256" key="9">
    <source>
        <dbReference type="ARBA" id="ARBA00023054"/>
    </source>
</evidence>
<keyword evidence="13" id="KW-0206">Cytoskeleton</keyword>
<dbReference type="InterPro" id="IPR002928">
    <property type="entry name" value="Myosin_tail"/>
</dbReference>
<dbReference type="PROSITE" id="PS51456">
    <property type="entry name" value="MYOSIN_MOTOR"/>
    <property type="match status" value="1"/>
</dbReference>
<dbReference type="FunFam" id="1.20.120.720:FF:000001">
    <property type="entry name" value="Myosin heavy chain, muscle"/>
    <property type="match status" value="1"/>
</dbReference>
<evidence type="ECO:0000256" key="11">
    <source>
        <dbReference type="ARBA" id="ARBA00023175"/>
    </source>
</evidence>
<dbReference type="Gene3D" id="2.30.30.360">
    <property type="entry name" value="Myosin S1 fragment, N-terminal"/>
    <property type="match status" value="1"/>
</dbReference>
<dbReference type="GO" id="GO:0016460">
    <property type="term" value="C:myosin II complex"/>
    <property type="evidence" value="ECO:0007669"/>
    <property type="project" value="UniProtKB-ARBA"/>
</dbReference>
<dbReference type="SMART" id="SM00242">
    <property type="entry name" value="MYSc"/>
    <property type="match status" value="1"/>
</dbReference>
<dbReference type="Gene3D" id="1.20.120.720">
    <property type="entry name" value="Myosin VI head, motor domain, U50 subdomain"/>
    <property type="match status" value="1"/>
</dbReference>
<dbReference type="PROSITE" id="PS50096">
    <property type="entry name" value="IQ"/>
    <property type="match status" value="1"/>
</dbReference>
<sequence length="1954" mass="225646">MSEADKFLYKDGGKIANPLDQADWSSKKLVWVPSETLGFVAGSVKEEQGEECLVELADTGKKVKVNKDDIQKMNPPKFNKVEDMAELTCLNEASVLHNLKDRYYSGLIYTYSGLFCVVINPYKNLPIYSENIIEMYKGKKRHELPPHIYAITDNAYRSMMQGECPKIGESGAGKTENTKKVIQYLAHVASSFKSKKEQVSPGELEKQLLQANPILEAFGNAKTVKNDNSSRFGKFIRINFDVNGYIVGANIETYLLEKSRAIRQAKEERAFHIFYYLLSGAGAKMRSELCLEDYKKYRFLTYGNVTITGQQDSDLFTETMDAFDIMSIPEDERLLKTVSAVLQLGNMSFKKERNSDQASMPDDTAAQKVCHLLGMNVTDFTRAILSPKIKVGRDFVQKAQTQEQAEFAVEALAKASYERMFRWLVMRINKALDKTKRQGASFIGILDIAGFEIFELNSFEQLCINYTNEKLQQLFNHTMFVLEQEEYQREGIEWSFIDFGLDLQPCIDLIEKHASPPGVLALLDEECWFPKATDKSFVEKLVQEQGAHPKFQKPKKLKGESDFCIIHYAGKVEYKADEWLMKNMDPLNDNVTTLLNQSTDKFVSELWKDVDRIVGLDKVAGMSDGGMHGAAKVRKGMFRTVGQLYKEQLSNLMTTLRNTNPNFVRCIIPNHEKKAGKLEPHLVLDQLKCNGVLEGIRICRQGFPNRIVFQEFRQRYEILTPNAIPKGFMDGKQACVLMIKALELDSNLYRIGQSKVFFRAGVLAHLEEERDMKITDLIISFQAWCRGYVARKAFMKRQQQLTAMRVIQRNCAAYLKLRNWQWWRLFTKVKPLLQVTRQEEEMLAREDELAKTKERQQQTEIQLKEFEAKQQQLVSEKQALQEQLQAETELCAEAEEMRSRLAIRKQELEEILHDLEARVEEEEERVTQLQTEKKKMQQNITDLEQQLDEEEAARQKLQLEKMTTDAKLKKIEEDVMVLDDQNNKLIKEKKLLEERVAEFTSNLAEEEEKSKSLQKLKNKHEAMITDLEDRLRKEEKGRQELEKNRRKLEGDSSELHDQLADLQAQIAELKAQLAKKEEELLAALARIEEEAAAKNTAQKKIRELEAQMSELQEDLELERAARNKAEKHRRDLGEELEALKTELEDTLDSTAAQQELRTKRETEVNQLKKVLEDEAKLHEQQVADMRHKHNQAFDELNEQLEQAKRNKVSMEKAKQALESEKNELAIELQSLTQGKNDSEHRRKKAEAQVQELQVKHTESEKQRQELANKTAKMQLELDNVTSMLSAVEGKSIKAAKDFSAVESQLQDVQGLLQEETRQKLALSTRLRQMEDEKGNLKETLEEEEGAKKNLEKQLYALQSQVTDMKKKVELEGQALEGAEEAKKRLQRELDGVTQQLEEKTSAFDKLDKTKTRLQQELDDMMVDLDNQRTIVSNLEKKQKKFDQLLAEEKTISSKNAEQRDRAEAEAREKETKALTLTRELEAMHALKDELDRANKVLKAEMEDLVSSKDDVGKSVHELEKAKRAMDQQVEEMRTQLEELEDELQTTEDAKLRLEVNMQAMKAQFDRDLQARDEQGEERRKQLVKQVREMETELEDERRQRALAVAAKKKQELDLKDLEAAIDMANKGRDEALKQLKKLQAQMKDQIRELDDLRLSRDEALNMAKENEKKIKTMEGDAIHLQEELASAEKAKRQAQAERDELQEEINSHATKTSLTVDEKRRLESRIAKLEEELEEEQLNTEMVNDRLKRTTLQLTTELTAERSTAQRLEGARAQLDRQNKEMKLKLGELEGAVKSKFKASITALEAKILQLEEQLDIESKERQQSSRLVKRTEKKLKEVLLQVDDERRNAEQFKVEADKANVRMRQLKRQLEEAEEEVTRANANRRKLQRELEDATESHDAMNREVTTLKSKLRRGDLPTNLPSNMRRIINRTGMGESDEETDMTGETSEPTHE</sequence>
<dbReference type="Gene3D" id="1.20.5.4820">
    <property type="match status" value="1"/>
</dbReference>
<evidence type="ECO:0000256" key="5">
    <source>
        <dbReference type="ARBA" id="ARBA00022741"/>
    </source>
</evidence>
<comment type="similarity">
    <text evidence="3 20">Belongs to the TRAFAC class myosin-kinesin ATPase superfamily. Myosin family.</text>
</comment>
<dbReference type="Gene3D" id="1.20.58.530">
    <property type="match status" value="1"/>
</dbReference>
<dbReference type="InterPro" id="IPR001609">
    <property type="entry name" value="Myosin_head_motor_dom-like"/>
</dbReference>
<dbReference type="GO" id="GO:0005524">
    <property type="term" value="F:ATP binding"/>
    <property type="evidence" value="ECO:0007669"/>
    <property type="project" value="UniProtKB-UniRule"/>
</dbReference>
<reference evidence="25" key="2">
    <citation type="submission" date="2020-02" db="EMBL/GenBank/DDBJ databases">
        <title>Esox lucius (northern pike) genome, fEsoLuc1, primary haplotype.</title>
        <authorList>
            <person name="Myers G."/>
            <person name="Karagic N."/>
            <person name="Meyer A."/>
            <person name="Pippel M."/>
            <person name="Reichard M."/>
            <person name="Winkler S."/>
            <person name="Tracey A."/>
            <person name="Sims Y."/>
            <person name="Howe K."/>
            <person name="Rhie A."/>
            <person name="Formenti G."/>
            <person name="Durbin R."/>
            <person name="Fedrigo O."/>
            <person name="Jarvis E.D."/>
        </authorList>
    </citation>
    <scope>NUCLEOTIDE SEQUENCE [LARGE SCALE GENOMIC DNA]</scope>
</reference>
<evidence type="ECO:0000256" key="8">
    <source>
        <dbReference type="ARBA" id="ARBA00022960"/>
    </source>
</evidence>
<dbReference type="FunFam" id="1.10.10.820:FF:000001">
    <property type="entry name" value="Myosin heavy chain"/>
    <property type="match status" value="1"/>
</dbReference>
<evidence type="ECO:0000256" key="18">
    <source>
        <dbReference type="ARBA" id="ARBA00042289"/>
    </source>
</evidence>
<keyword evidence="6 20" id="KW-0067">ATP-binding</keyword>
<evidence type="ECO:0000256" key="3">
    <source>
        <dbReference type="ARBA" id="ARBA00008314"/>
    </source>
</evidence>
<dbReference type="GeneTree" id="ENSGT00940000155632"/>
<keyword evidence="14" id="KW-0968">Cytoplasmic vesicle</keyword>
<feature type="coiled-coil region" evidence="21">
    <location>
        <begin position="1312"/>
        <end position="1423"/>
    </location>
</feature>
<dbReference type="Pfam" id="PF00063">
    <property type="entry name" value="Myosin_head"/>
    <property type="match status" value="1"/>
</dbReference>
<dbReference type="InterPro" id="IPR000048">
    <property type="entry name" value="IQ_motif_EF-hand-BS"/>
</dbReference>
<dbReference type="Ensembl" id="ENSELUT00000050812.2">
    <property type="protein sequence ID" value="ENSELUP00000065776.2"/>
    <property type="gene ID" value="ENSELUG00000005629.3"/>
</dbReference>
<keyword evidence="10 20" id="KW-0518">Myosin</keyword>
<protein>
    <recommendedName>
        <fullName evidence="16">Myosin-9</fullName>
    </recommendedName>
    <alternativeName>
        <fullName evidence="17">Myosin heavy chain 9</fullName>
    </alternativeName>
    <alternativeName>
        <fullName evidence="18">Myosin heavy chain, non-muscle IIa</fullName>
    </alternativeName>
    <alternativeName>
        <fullName evidence="19">Non-muscle myosin heavy chain IIa</fullName>
    </alternativeName>
</protein>
<feature type="region of interest" description="Disordered" evidence="22">
    <location>
        <begin position="1915"/>
        <end position="1954"/>
    </location>
</feature>
<keyword evidence="7" id="KW-0112">Calmodulin-binding</keyword>
<evidence type="ECO:0000256" key="13">
    <source>
        <dbReference type="ARBA" id="ARBA00023212"/>
    </source>
</evidence>
<dbReference type="Gene3D" id="1.20.5.340">
    <property type="match status" value="4"/>
</dbReference>
<keyword evidence="26" id="KW-1185">Reference proteome</keyword>
<evidence type="ECO:0000259" key="23">
    <source>
        <dbReference type="PROSITE" id="PS51456"/>
    </source>
</evidence>
<evidence type="ECO:0000256" key="7">
    <source>
        <dbReference type="ARBA" id="ARBA00022860"/>
    </source>
</evidence>
<evidence type="ECO:0000256" key="15">
    <source>
        <dbReference type="ARBA" id="ARBA00037865"/>
    </source>
</evidence>
<dbReference type="GO" id="GO:0032982">
    <property type="term" value="C:myosin filament"/>
    <property type="evidence" value="ECO:0007669"/>
    <property type="project" value="TreeGrafter"/>
</dbReference>
<dbReference type="Gene3D" id="1.10.10.820">
    <property type="match status" value="1"/>
</dbReference>
<dbReference type="FunFam" id="1.20.5.4820:FF:000002">
    <property type="entry name" value="Myosin heavy chain 10"/>
    <property type="match status" value="1"/>
</dbReference>
<dbReference type="GO" id="GO:0045177">
    <property type="term" value="C:apical part of cell"/>
    <property type="evidence" value="ECO:0007669"/>
    <property type="project" value="UniProtKB-ARBA"/>
</dbReference>
<dbReference type="InterPro" id="IPR008989">
    <property type="entry name" value="Myosin_S1_N"/>
</dbReference>
<evidence type="ECO:0000256" key="6">
    <source>
        <dbReference type="ARBA" id="ARBA00022840"/>
    </source>
</evidence>
<dbReference type="Gene3D" id="3.40.850.10">
    <property type="entry name" value="Kinesin motor domain"/>
    <property type="match status" value="1"/>
</dbReference>
<evidence type="ECO:0000256" key="12">
    <source>
        <dbReference type="ARBA" id="ARBA00023203"/>
    </source>
</evidence>
<evidence type="ECO:0000313" key="25">
    <source>
        <dbReference type="Ensembl" id="ENSELUP00000065776.2"/>
    </source>
</evidence>
<evidence type="ECO:0000256" key="16">
    <source>
        <dbReference type="ARBA" id="ARBA00039816"/>
    </source>
</evidence>
<dbReference type="GO" id="GO:0000146">
    <property type="term" value="F:microfilament motor activity"/>
    <property type="evidence" value="ECO:0007669"/>
    <property type="project" value="TreeGrafter"/>
</dbReference>
<evidence type="ECO:0000256" key="1">
    <source>
        <dbReference type="ARBA" id="ARBA00004245"/>
    </source>
</evidence>
<dbReference type="FunFam" id="2.30.30.360:FF:000001">
    <property type="entry name" value="Myosin heavy chain"/>
    <property type="match status" value="1"/>
</dbReference>
<name>A0A6Q2YK15_ESOLU</name>
<dbReference type="Pfam" id="PF02736">
    <property type="entry name" value="Myosin_N"/>
    <property type="match status" value="1"/>
</dbReference>
<dbReference type="FunFam" id="3.30.70.1590:FF:000001">
    <property type="entry name" value="Myosin heavy chain"/>
    <property type="match status" value="1"/>
</dbReference>
<evidence type="ECO:0000256" key="4">
    <source>
        <dbReference type="ARBA" id="ARBA00022490"/>
    </source>
</evidence>
<dbReference type="GO" id="GO:0060473">
    <property type="term" value="C:cortical granule"/>
    <property type="evidence" value="ECO:0007669"/>
    <property type="project" value="UniProtKB-SubCell"/>
</dbReference>
<keyword evidence="9 21" id="KW-0175">Coiled coil</keyword>
<dbReference type="GO" id="GO:0005938">
    <property type="term" value="C:cell cortex"/>
    <property type="evidence" value="ECO:0007669"/>
    <property type="project" value="UniProtKB-SubCell"/>
</dbReference>
<dbReference type="Bgee" id="ENSELUG00000005629">
    <property type="expression patterns" value="Expressed in nose and 15 other cell types or tissues"/>
</dbReference>
<evidence type="ECO:0000256" key="2">
    <source>
        <dbReference type="ARBA" id="ARBA00004544"/>
    </source>
</evidence>
<reference evidence="25" key="3">
    <citation type="submission" date="2025-08" db="UniProtKB">
        <authorList>
            <consortium name="Ensembl"/>
        </authorList>
    </citation>
    <scope>IDENTIFICATION</scope>
</reference>
<evidence type="ECO:0000256" key="21">
    <source>
        <dbReference type="SAM" id="Coils"/>
    </source>
</evidence>
<dbReference type="GO" id="GO:0005516">
    <property type="term" value="F:calmodulin binding"/>
    <property type="evidence" value="ECO:0007669"/>
    <property type="project" value="UniProtKB-KW"/>
</dbReference>
<evidence type="ECO:0000313" key="26">
    <source>
        <dbReference type="Proteomes" id="UP000265140"/>
    </source>
</evidence>
<evidence type="ECO:0000256" key="10">
    <source>
        <dbReference type="ARBA" id="ARBA00023123"/>
    </source>
</evidence>
<dbReference type="InterPro" id="IPR004009">
    <property type="entry name" value="SH3_Myosin"/>
</dbReference>
<accession>A0A6Q2YK15</accession>
<dbReference type="PROSITE" id="PS51844">
    <property type="entry name" value="SH3_LIKE"/>
    <property type="match status" value="1"/>
</dbReference>
<keyword evidence="5 20" id="KW-0547">Nucleotide-binding</keyword>
<evidence type="ECO:0000256" key="19">
    <source>
        <dbReference type="ARBA" id="ARBA00043098"/>
    </source>
</evidence>
<evidence type="ECO:0000256" key="20">
    <source>
        <dbReference type="PROSITE-ProRule" id="PRU00782"/>
    </source>
</evidence>
<keyword evidence="8" id="KW-0133">Cell shape</keyword>
<dbReference type="Proteomes" id="UP000265140">
    <property type="component" value="Chromosome 9"/>
</dbReference>
<dbReference type="FunFam" id="1.20.5.340:FF:000007">
    <property type="entry name" value="Myosin heavy chain, non-muscle"/>
    <property type="match status" value="1"/>
</dbReference>
<comment type="subcellular location">
    <subcellularLocation>
        <location evidence="2">Cytoplasm</location>
        <location evidence="2">Cell cortex</location>
    </subcellularLocation>
    <subcellularLocation>
        <location evidence="1">Cytoplasm</location>
        <location evidence="1">Cytoskeleton</location>
    </subcellularLocation>
    <subcellularLocation>
        <location evidence="15">Cytoplasmic vesicle</location>
        <location evidence="15">Secretory vesicle</location>
        <location evidence="15">Cortical granule</location>
    </subcellularLocation>
</comment>
<dbReference type="FunFam" id="1.20.5.340:FF:000008">
    <property type="entry name" value="Myosin heavy chain 11"/>
    <property type="match status" value="1"/>
</dbReference>
<dbReference type="FunFam" id="1.20.58.530:FF:000003">
    <property type="entry name" value="Myosin heavy chain 10"/>
    <property type="match status" value="1"/>
</dbReference>
<feature type="region of interest" description="Actin-binding" evidence="20">
    <location>
        <begin position="649"/>
        <end position="671"/>
    </location>
</feature>
<reference evidence="26" key="1">
    <citation type="journal article" date="2014" name="PLoS ONE">
        <title>The genome and linkage map of the northern pike (Esox lucius): conserved synteny revealed between the salmonid sister group and the Neoteleostei.</title>
        <authorList>
            <person name="Rondeau E.B."/>
            <person name="Minkley D.R."/>
            <person name="Leong J.S."/>
            <person name="Messmer A.M."/>
            <person name="Jantzen J.R."/>
            <person name="von Schalburg K.R."/>
            <person name="Lemon C."/>
            <person name="Bird N.H."/>
            <person name="Koop B.F."/>
        </authorList>
    </citation>
    <scope>NUCLEOTIDE SEQUENCE</scope>
</reference>